<dbReference type="EMBL" id="WISP01000120">
    <property type="protein sequence ID" value="MQW05239.1"/>
    <property type="molecule type" value="Genomic_DNA"/>
</dbReference>
<evidence type="ECO:0000259" key="1">
    <source>
        <dbReference type="Pfam" id="PF00005"/>
    </source>
</evidence>
<dbReference type="PANTHER" id="PTHR42798:SF2">
    <property type="entry name" value="ABC TRANSPORTER ATP-BINDING PROTEIN MG467-RELATED"/>
    <property type="match status" value="1"/>
</dbReference>
<organism evidence="2">
    <name type="scientific">Rhizobium meliloti</name>
    <name type="common">Ensifer meliloti</name>
    <name type="synonym">Sinorhizobium meliloti</name>
    <dbReference type="NCBI Taxonomy" id="382"/>
    <lineage>
        <taxon>Bacteria</taxon>
        <taxon>Pseudomonadati</taxon>
        <taxon>Pseudomonadota</taxon>
        <taxon>Alphaproteobacteria</taxon>
        <taxon>Hyphomicrobiales</taxon>
        <taxon>Rhizobiaceae</taxon>
        <taxon>Sinorhizobium/Ensifer group</taxon>
        <taxon>Sinorhizobium</taxon>
    </lineage>
</organism>
<dbReference type="GO" id="GO:0005524">
    <property type="term" value="F:ATP binding"/>
    <property type="evidence" value="ECO:0007669"/>
    <property type="project" value="UniProtKB-KW"/>
</dbReference>
<dbReference type="AlphaFoldDB" id="A0A6A7ZSW5"/>
<protein>
    <submittedName>
        <fullName evidence="2">ATP-binding cassette domain-containing protein</fullName>
    </submittedName>
</protein>
<proteinExistence type="predicted"/>
<dbReference type="InterPro" id="IPR003439">
    <property type="entry name" value="ABC_transporter-like_ATP-bd"/>
</dbReference>
<reference evidence="2" key="1">
    <citation type="journal article" date="2013" name="Genome Biol.">
        <title>Comparative genomics of the core and accessory genomes of 48 Sinorhizobium strains comprising five genospecies.</title>
        <authorList>
            <person name="Sugawara M."/>
            <person name="Epstein B."/>
            <person name="Badgley B.D."/>
            <person name="Unno T."/>
            <person name="Xu L."/>
            <person name="Reese J."/>
            <person name="Gyaneshwar P."/>
            <person name="Denny R."/>
            <person name="Mudge J."/>
            <person name="Bharti A.K."/>
            <person name="Farmer A.D."/>
            <person name="May G.D."/>
            <person name="Woodward J.E."/>
            <person name="Medigue C."/>
            <person name="Vallenet D."/>
            <person name="Lajus A."/>
            <person name="Rouy Z."/>
            <person name="Martinez-Vaz B."/>
            <person name="Tiffin P."/>
            <person name="Young N.D."/>
            <person name="Sadowsky M.J."/>
        </authorList>
    </citation>
    <scope>NUCLEOTIDE SEQUENCE</scope>
    <source>
        <strain evidence="2">M30</strain>
    </source>
</reference>
<keyword evidence="2" id="KW-0067">ATP-binding</keyword>
<dbReference type="InterPro" id="IPR027417">
    <property type="entry name" value="P-loop_NTPase"/>
</dbReference>
<dbReference type="RefSeq" id="WP_153318334.1">
    <property type="nucleotide sequence ID" value="NZ_WISP01000120.1"/>
</dbReference>
<comment type="caution">
    <text evidence="2">The sequence shown here is derived from an EMBL/GenBank/DDBJ whole genome shotgun (WGS) entry which is preliminary data.</text>
</comment>
<feature type="domain" description="ABC transporter" evidence="1">
    <location>
        <begin position="1"/>
        <end position="107"/>
    </location>
</feature>
<gene>
    <name evidence="2" type="ORF">GHK45_16090</name>
</gene>
<dbReference type="Pfam" id="PF00005">
    <property type="entry name" value="ABC_tran"/>
    <property type="match status" value="1"/>
</dbReference>
<dbReference type="SUPFAM" id="SSF52540">
    <property type="entry name" value="P-loop containing nucleoside triphosphate hydrolases"/>
    <property type="match status" value="1"/>
</dbReference>
<keyword evidence="2" id="KW-0547">Nucleotide-binding</keyword>
<evidence type="ECO:0000313" key="2">
    <source>
        <dbReference type="EMBL" id="MQW05239.1"/>
    </source>
</evidence>
<dbReference type="PANTHER" id="PTHR42798">
    <property type="entry name" value="LIPOPROTEIN-RELEASING SYSTEM ATP-BINDING PROTEIN LOLD"/>
    <property type="match status" value="1"/>
</dbReference>
<dbReference type="GO" id="GO:0016887">
    <property type="term" value="F:ATP hydrolysis activity"/>
    <property type="evidence" value="ECO:0007669"/>
    <property type="project" value="InterPro"/>
</dbReference>
<name>A0A6A7ZSW5_RHIML</name>
<sequence length="142" mass="15578">LMNILGCLDQPSSGDYRVGGRSVGDMTADDLAALRRDYFGFIFQDYQLLGTLSAADNVAVPAVYAGLDTGSRRERSTSLLCSLGLGDHLHRRQNQLSGGQVQRKALRCRNLSRNQFRRASGSVAKEECLLQRGETKDENAVN</sequence>
<feature type="non-terminal residue" evidence="2">
    <location>
        <position position="1"/>
    </location>
</feature>
<accession>A0A6A7ZSW5</accession>
<dbReference type="Gene3D" id="3.40.50.300">
    <property type="entry name" value="P-loop containing nucleotide triphosphate hydrolases"/>
    <property type="match status" value="1"/>
</dbReference>